<gene>
    <name evidence="1" type="ORF">SAMN06265222_110174</name>
</gene>
<sequence length="68" mass="7346">MTATSLVSAAAQDAPVPAPERLGMKYPATIDSDGHSVSVVIPKESPAYRFLFVDANHFLHHSEIQPTK</sequence>
<proteinExistence type="predicted"/>
<keyword evidence="2" id="KW-1185">Reference proteome</keyword>
<organism evidence="1 2">
    <name type="scientific">Neorhodopirellula lusitana</name>
    <dbReference type="NCBI Taxonomy" id="445327"/>
    <lineage>
        <taxon>Bacteria</taxon>
        <taxon>Pseudomonadati</taxon>
        <taxon>Planctomycetota</taxon>
        <taxon>Planctomycetia</taxon>
        <taxon>Pirellulales</taxon>
        <taxon>Pirellulaceae</taxon>
        <taxon>Neorhodopirellula</taxon>
    </lineage>
</organism>
<evidence type="ECO:0000313" key="2">
    <source>
        <dbReference type="Proteomes" id="UP001158067"/>
    </source>
</evidence>
<accession>A0ABY1QG93</accession>
<protein>
    <submittedName>
        <fullName evidence="1">Uncharacterized protein</fullName>
    </submittedName>
</protein>
<reference evidence="1 2" key="1">
    <citation type="submission" date="2017-05" db="EMBL/GenBank/DDBJ databases">
        <authorList>
            <person name="Varghese N."/>
            <person name="Submissions S."/>
        </authorList>
    </citation>
    <scope>NUCLEOTIDE SEQUENCE [LARGE SCALE GENOMIC DNA]</scope>
    <source>
        <strain evidence="1 2">DSM 25457</strain>
    </source>
</reference>
<dbReference type="RefSeq" id="WP_283433940.1">
    <property type="nucleotide sequence ID" value="NZ_FXUG01000010.1"/>
</dbReference>
<dbReference type="EMBL" id="FXUG01000010">
    <property type="protein sequence ID" value="SMP67425.1"/>
    <property type="molecule type" value="Genomic_DNA"/>
</dbReference>
<name>A0ABY1QG93_9BACT</name>
<dbReference type="Proteomes" id="UP001158067">
    <property type="component" value="Unassembled WGS sequence"/>
</dbReference>
<evidence type="ECO:0000313" key="1">
    <source>
        <dbReference type="EMBL" id="SMP67425.1"/>
    </source>
</evidence>
<comment type="caution">
    <text evidence="1">The sequence shown here is derived from an EMBL/GenBank/DDBJ whole genome shotgun (WGS) entry which is preliminary data.</text>
</comment>